<dbReference type="PANTHER" id="PTHR24198">
    <property type="entry name" value="ANKYRIN REPEAT AND PROTEIN KINASE DOMAIN-CONTAINING PROTEIN"/>
    <property type="match status" value="1"/>
</dbReference>
<evidence type="ECO:0000256" key="4">
    <source>
        <dbReference type="SAM" id="MobiDB-lite"/>
    </source>
</evidence>
<organism evidence="5 6">
    <name type="scientific">Tritrichomonas musculus</name>
    <dbReference type="NCBI Taxonomy" id="1915356"/>
    <lineage>
        <taxon>Eukaryota</taxon>
        <taxon>Metamonada</taxon>
        <taxon>Parabasalia</taxon>
        <taxon>Tritrichomonadida</taxon>
        <taxon>Tritrichomonadidae</taxon>
        <taxon>Tritrichomonas</taxon>
    </lineage>
</organism>
<evidence type="ECO:0000256" key="3">
    <source>
        <dbReference type="PROSITE-ProRule" id="PRU00023"/>
    </source>
</evidence>
<keyword evidence="6" id="KW-1185">Reference proteome</keyword>
<dbReference type="SUPFAM" id="SSF48403">
    <property type="entry name" value="Ankyrin repeat"/>
    <property type="match status" value="2"/>
</dbReference>
<dbReference type="PROSITE" id="PS50297">
    <property type="entry name" value="ANK_REP_REGION"/>
    <property type="match status" value="1"/>
</dbReference>
<evidence type="ECO:0000313" key="5">
    <source>
        <dbReference type="EMBL" id="KAK8881739.1"/>
    </source>
</evidence>
<dbReference type="Proteomes" id="UP001470230">
    <property type="component" value="Unassembled WGS sequence"/>
</dbReference>
<evidence type="ECO:0000256" key="1">
    <source>
        <dbReference type="ARBA" id="ARBA00022737"/>
    </source>
</evidence>
<proteinExistence type="predicted"/>
<feature type="region of interest" description="Disordered" evidence="4">
    <location>
        <begin position="725"/>
        <end position="757"/>
    </location>
</feature>
<evidence type="ECO:0008006" key="7">
    <source>
        <dbReference type="Google" id="ProtNLM"/>
    </source>
</evidence>
<dbReference type="PROSITE" id="PS50088">
    <property type="entry name" value="ANK_REPEAT"/>
    <property type="match status" value="1"/>
</dbReference>
<dbReference type="Pfam" id="PF12796">
    <property type="entry name" value="Ank_2"/>
    <property type="match status" value="1"/>
</dbReference>
<accession>A0ABR2JSN3</accession>
<evidence type="ECO:0000256" key="2">
    <source>
        <dbReference type="ARBA" id="ARBA00023043"/>
    </source>
</evidence>
<feature type="compositionally biased region" description="Low complexity" evidence="4">
    <location>
        <begin position="727"/>
        <end position="757"/>
    </location>
</feature>
<protein>
    <recommendedName>
        <fullName evidence="7">DUF3447 domain-containing protein</fullName>
    </recommendedName>
</protein>
<name>A0ABR2JSN3_9EUKA</name>
<sequence length="787" mass="90560">MNSNADEISNATLLSKLPKHLVDKLDQLIDLLKILLNLTEENFEEKSTFLLNSDFYHLIDMYEMFITVSLNICFFWPRRIPIISKMFTTFHKKDRNGNSMITKQIINNHILHGYFNNPLDDVYTFYLYLTLLGITYHDITPLNLVNDLKKCYRRKRQCKNQICILALFFAPEIQLQDPDFFNELQDFILRCKKQKLLSPKTLKFLEKAEYYKKNNWEMLIKSRNLYDCGDVKLRSLLFDDLNMFKRALNINDDTTTGPNSDFKVSANLNMRKKINIFNNDDSDVNIFNYYEYNTIDSDNGDEKIDEITKLSGYFENPPLSLFTIFDSKTPYISVAAALGATNIFNYLYEKGVPLNLWAENGATTAQLAGINPTDEVLSILKKENIDTREGTAGFIRCFNFDRFKRFCPLYLGREIDEEFDEQHPYRFQYATSPTKSTVLVQSVLTTNFISLKMCFENQLIDINQADGSGLTPLDIACQMGNKLIVEILVELGADLNCGNPLINAAMCGHSEIVKYILGISPDAYEERDGFHHDDDYLFRYSYHECHNKDVKFPLDIINKANSSGITPLYASIANSHYKVTRMLLMNKKTDLTKKFKDGLTYINLAASQNNVDILSVVLEYVKIPFKEHEVSPFVSAIVSGMPDTFLYLLEKERDKVDLNKVIKSSDISAIWLAVKFSQLEIVKILIEREKCNVTAVEIDLVTRNNDTDMLELLNKYYNIEEEEKNNATDAATADNSNTTDNSSYVDNNTNNIDNNSTNNLEFFEYEEESGTEAIADEFGEKDKSNLF</sequence>
<dbReference type="SMART" id="SM00248">
    <property type="entry name" value="ANK"/>
    <property type="match status" value="7"/>
</dbReference>
<evidence type="ECO:0000313" key="6">
    <source>
        <dbReference type="Proteomes" id="UP001470230"/>
    </source>
</evidence>
<comment type="caution">
    <text evidence="5">The sequence shown here is derived from an EMBL/GenBank/DDBJ whole genome shotgun (WGS) entry which is preliminary data.</text>
</comment>
<gene>
    <name evidence="5" type="ORF">M9Y10_044375</name>
</gene>
<keyword evidence="2 3" id="KW-0040">ANK repeat</keyword>
<reference evidence="5 6" key="1">
    <citation type="submission" date="2024-04" db="EMBL/GenBank/DDBJ databases">
        <title>Tritrichomonas musculus Genome.</title>
        <authorList>
            <person name="Alves-Ferreira E."/>
            <person name="Grigg M."/>
            <person name="Lorenzi H."/>
            <person name="Galac M."/>
        </authorList>
    </citation>
    <scope>NUCLEOTIDE SEQUENCE [LARGE SCALE GENOMIC DNA]</scope>
    <source>
        <strain evidence="5 6">EAF2021</strain>
    </source>
</reference>
<dbReference type="EMBL" id="JAPFFF010000009">
    <property type="protein sequence ID" value="KAK8881739.1"/>
    <property type="molecule type" value="Genomic_DNA"/>
</dbReference>
<dbReference type="InterPro" id="IPR002110">
    <property type="entry name" value="Ankyrin_rpt"/>
</dbReference>
<feature type="repeat" description="ANK" evidence="3">
    <location>
        <begin position="468"/>
        <end position="500"/>
    </location>
</feature>
<dbReference type="InterPro" id="IPR036770">
    <property type="entry name" value="Ankyrin_rpt-contain_sf"/>
</dbReference>
<dbReference type="PANTHER" id="PTHR24198:SF165">
    <property type="entry name" value="ANKYRIN REPEAT-CONTAINING PROTEIN-RELATED"/>
    <property type="match status" value="1"/>
</dbReference>
<dbReference type="Gene3D" id="1.25.40.20">
    <property type="entry name" value="Ankyrin repeat-containing domain"/>
    <property type="match status" value="2"/>
</dbReference>
<keyword evidence="1" id="KW-0677">Repeat</keyword>